<dbReference type="GO" id="GO:0003723">
    <property type="term" value="F:RNA binding"/>
    <property type="evidence" value="ECO:0007669"/>
    <property type="project" value="UniProtKB-UniRule"/>
</dbReference>
<accession>A0A077ZHS9</accession>
<dbReference type="PROSITE" id="PS50137">
    <property type="entry name" value="DS_RBD"/>
    <property type="match status" value="1"/>
</dbReference>
<dbReference type="EMBL" id="HG806785">
    <property type="protein sequence ID" value="CDW59921.1"/>
    <property type="molecule type" value="Genomic_DNA"/>
</dbReference>
<dbReference type="OrthoDB" id="5934127at2759"/>
<dbReference type="Gene3D" id="3.30.160.20">
    <property type="match status" value="1"/>
</dbReference>
<sequence>MKLHTLLHRNSLSSNRLLDVGDFSPHRILKANDCEATSCLRLKTPLDHVNLFAWRRNGFSCLYDIKFDQQRLRFIASLKMGDGVSWGVAKSKRAAKQEAALSFLQFLCSNGVQANWGLAEDAAECEAYL</sequence>
<dbReference type="SUPFAM" id="SSF54768">
    <property type="entry name" value="dsRNA-binding domain-like"/>
    <property type="match status" value="1"/>
</dbReference>
<dbReference type="AlphaFoldDB" id="A0A077ZHS9"/>
<organism evidence="3 4">
    <name type="scientific">Trichuris trichiura</name>
    <name type="common">Whipworm</name>
    <name type="synonym">Trichocephalus trichiurus</name>
    <dbReference type="NCBI Taxonomy" id="36087"/>
    <lineage>
        <taxon>Eukaryota</taxon>
        <taxon>Metazoa</taxon>
        <taxon>Ecdysozoa</taxon>
        <taxon>Nematoda</taxon>
        <taxon>Enoplea</taxon>
        <taxon>Dorylaimia</taxon>
        <taxon>Trichinellida</taxon>
        <taxon>Trichuridae</taxon>
        <taxon>Trichuris</taxon>
    </lineage>
</organism>
<reference evidence="3" key="2">
    <citation type="submission" date="2014-03" db="EMBL/GenBank/DDBJ databases">
        <title>The whipworm genome and dual-species transcriptomics of an intimate host-pathogen interaction.</title>
        <authorList>
            <person name="Foth B.J."/>
            <person name="Tsai I.J."/>
            <person name="Reid A.J."/>
            <person name="Bancroft A.J."/>
            <person name="Nichol S."/>
            <person name="Tracey A."/>
            <person name="Holroyd N."/>
            <person name="Cotton J.A."/>
            <person name="Stanley E.J."/>
            <person name="Zarowiecki M."/>
            <person name="Liu J.Z."/>
            <person name="Huckvale T."/>
            <person name="Cooper P.J."/>
            <person name="Grencis R.K."/>
            <person name="Berriman M."/>
        </authorList>
    </citation>
    <scope>NUCLEOTIDE SEQUENCE [LARGE SCALE GENOMIC DNA]</scope>
</reference>
<name>A0A077ZHS9_TRITR</name>
<feature type="domain" description="DRBM" evidence="2">
    <location>
        <begin position="44"/>
        <end position="109"/>
    </location>
</feature>
<protein>
    <submittedName>
        <fullName evidence="3">Ribosome biogenesis protein BOP1</fullName>
    </submittedName>
</protein>
<keyword evidence="1" id="KW-0694">RNA-binding</keyword>
<evidence type="ECO:0000259" key="2">
    <source>
        <dbReference type="PROSITE" id="PS50137"/>
    </source>
</evidence>
<proteinExistence type="predicted"/>
<keyword evidence="4" id="KW-1185">Reference proteome</keyword>
<evidence type="ECO:0000256" key="1">
    <source>
        <dbReference type="PROSITE-ProRule" id="PRU00266"/>
    </source>
</evidence>
<dbReference type="InterPro" id="IPR014720">
    <property type="entry name" value="dsRBD_dom"/>
</dbReference>
<reference evidence="3" key="1">
    <citation type="submission" date="2014-01" db="EMBL/GenBank/DDBJ databases">
        <authorList>
            <person name="Aslett M."/>
        </authorList>
    </citation>
    <scope>NUCLEOTIDE SEQUENCE</scope>
</reference>
<dbReference type="Proteomes" id="UP000030665">
    <property type="component" value="Unassembled WGS sequence"/>
</dbReference>
<evidence type="ECO:0000313" key="3">
    <source>
        <dbReference type="EMBL" id="CDW59921.1"/>
    </source>
</evidence>
<gene>
    <name evidence="3" type="ORF">TTRE_0000826801</name>
</gene>
<evidence type="ECO:0000313" key="4">
    <source>
        <dbReference type="Proteomes" id="UP000030665"/>
    </source>
</evidence>